<dbReference type="InterPro" id="IPR036568">
    <property type="entry name" value="GGCT-like_sf"/>
</dbReference>
<dbReference type="InterPro" id="IPR013024">
    <property type="entry name" value="GGCT-like"/>
</dbReference>
<comment type="caution">
    <text evidence="4">The sequence shown here is derived from an EMBL/GenBank/DDBJ whole genome shotgun (WGS) entry which is preliminary data.</text>
</comment>
<dbReference type="InterPro" id="IPR017939">
    <property type="entry name" value="G-Glutamylcylcotransferase"/>
</dbReference>
<feature type="active site" description="Proton acceptor" evidence="2">
    <location>
        <position position="79"/>
    </location>
</feature>
<keyword evidence="4" id="KW-0808">Transferase</keyword>
<keyword evidence="1" id="KW-0456">Lyase</keyword>
<dbReference type="Gene3D" id="3.10.490.10">
    <property type="entry name" value="Gamma-glutamyl cyclotransferase-like"/>
    <property type="match status" value="1"/>
</dbReference>
<dbReference type="OrthoDB" id="5401862at2"/>
<dbReference type="GO" id="GO:0003839">
    <property type="term" value="F:gamma-glutamylcyclotransferase activity"/>
    <property type="evidence" value="ECO:0007669"/>
    <property type="project" value="InterPro"/>
</dbReference>
<dbReference type="Pfam" id="PF13772">
    <property type="entry name" value="AIG2_2"/>
    <property type="match status" value="1"/>
</dbReference>
<keyword evidence="5" id="KW-1185">Reference proteome</keyword>
<dbReference type="RefSeq" id="WP_143563540.1">
    <property type="nucleotide sequence ID" value="NZ_BMPL01000009.1"/>
</dbReference>
<dbReference type="PANTHER" id="PTHR12935:SF0">
    <property type="entry name" value="GAMMA-GLUTAMYLCYCLOTRANSFERASE"/>
    <property type="match status" value="1"/>
</dbReference>
<dbReference type="AlphaFoldDB" id="A0A553JSR6"/>
<reference evidence="5" key="1">
    <citation type="submission" date="2019-07" db="EMBL/GenBank/DDBJ databases">
        <title>Shewanella sp. YLB-08 draft genomic sequence.</title>
        <authorList>
            <person name="Yu L."/>
        </authorList>
    </citation>
    <scope>NUCLEOTIDE SEQUENCE [LARGE SCALE GENOMIC DNA]</scope>
    <source>
        <strain evidence="5">JCM 20706</strain>
    </source>
</reference>
<dbReference type="Proteomes" id="UP000318126">
    <property type="component" value="Unassembled WGS sequence"/>
</dbReference>
<feature type="binding site" evidence="3">
    <location>
        <position position="120"/>
    </location>
    <ligand>
        <name>substrate</name>
    </ligand>
</feature>
<organism evidence="4 5">
    <name type="scientific">Shewanella hanedai</name>
    <name type="common">Alteromonas hanedai</name>
    <dbReference type="NCBI Taxonomy" id="25"/>
    <lineage>
        <taxon>Bacteria</taxon>
        <taxon>Pseudomonadati</taxon>
        <taxon>Pseudomonadota</taxon>
        <taxon>Gammaproteobacteria</taxon>
        <taxon>Alteromonadales</taxon>
        <taxon>Shewanellaceae</taxon>
        <taxon>Shewanella</taxon>
    </lineage>
</organism>
<sequence>MKYFAYGSNMSIARLRERTPSAERVGTFILIGHELRFHKLANDGSGKCDAYQTNDSLSQVYGVLFDIDEQEKPALDIAESLGLGYDEKWVTVTSENGEQFAAITYYAIKTAPALKPFSWYLNHVVIGAHESQLPEPYLKLIETTECIEDGDTLRDKRERAMY</sequence>
<accession>A0A553JSR6</accession>
<evidence type="ECO:0000256" key="2">
    <source>
        <dbReference type="PIRSR" id="PIRSR617939-1"/>
    </source>
</evidence>
<evidence type="ECO:0000313" key="4">
    <source>
        <dbReference type="EMBL" id="TRY15502.1"/>
    </source>
</evidence>
<evidence type="ECO:0000313" key="5">
    <source>
        <dbReference type="Proteomes" id="UP000318126"/>
    </source>
</evidence>
<evidence type="ECO:0000256" key="3">
    <source>
        <dbReference type="PIRSR" id="PIRSR617939-2"/>
    </source>
</evidence>
<evidence type="ECO:0000256" key="1">
    <source>
        <dbReference type="ARBA" id="ARBA00023239"/>
    </source>
</evidence>
<dbReference type="CDD" id="cd06661">
    <property type="entry name" value="GGCT_like"/>
    <property type="match status" value="1"/>
</dbReference>
<feature type="binding site" evidence="3">
    <location>
        <begin position="3"/>
        <end position="8"/>
    </location>
    <ligand>
        <name>substrate</name>
    </ligand>
</feature>
<dbReference type="EMBL" id="VKGK01000004">
    <property type="protein sequence ID" value="TRY15502.1"/>
    <property type="molecule type" value="Genomic_DNA"/>
</dbReference>
<proteinExistence type="predicted"/>
<dbReference type="PANTHER" id="PTHR12935">
    <property type="entry name" value="GAMMA-GLUTAMYLCYCLOTRANSFERASE"/>
    <property type="match status" value="1"/>
</dbReference>
<dbReference type="GO" id="GO:0016740">
    <property type="term" value="F:transferase activity"/>
    <property type="evidence" value="ECO:0007669"/>
    <property type="project" value="UniProtKB-KW"/>
</dbReference>
<name>A0A553JSR6_SHEHA</name>
<dbReference type="SUPFAM" id="SSF110857">
    <property type="entry name" value="Gamma-glutamyl cyclotransferase-like"/>
    <property type="match status" value="1"/>
</dbReference>
<protein>
    <submittedName>
        <fullName evidence="4">Gamma-glutamylcyclotransferase</fullName>
    </submittedName>
</protein>
<gene>
    <name evidence="4" type="ORF">FN961_05445</name>
</gene>